<evidence type="ECO:0000256" key="7">
    <source>
        <dbReference type="ARBA" id="ARBA00022786"/>
    </source>
</evidence>
<proteinExistence type="predicted"/>
<dbReference type="GO" id="GO:0061630">
    <property type="term" value="F:ubiquitin protein ligase activity"/>
    <property type="evidence" value="ECO:0007669"/>
    <property type="project" value="UniProtKB-EC"/>
</dbReference>
<sequence length="517" mass="58065">MRDPGYDDYYGEDDDDYAYEEQEAIPTLVPSTGLAVGQENDHCEERTLDVSEVLVMQSAVVQEVVNLTCLSPSAATLLLRRYRWSRDVAVERYFENSIAVLKDLGITVEASLHEATLSRDQDGAPIVCGICAMEYSPREVACLSTCRHCFCLECWRDYIKSRILENLLGTPCPERECCEVIGLSVMCELFSMSVDQAQREENEDVLKQIRRKYLTSFVEMCPTLHWCPNPQGCAAVIHAPVPPLQGQGVRCLMCNREYCLRCSYEPHRPATCENIRRWKNYCSKEGANLAYILSRTKQCPKCKKTIEKSGGCNHMTCKCGHEFCWVCLGPWKQHSGDYYSCRNVEHHGSTASEEAVDSSKRFTYHYERYTLHLDSAERDEKLVHAMVHNPAMRERLIKAERLGAGNLSPGVADRAVKHEDASLVNSTCATSGVVSRVTNTLLTAREVLAHSYVAMFYLSENGSEGQLMAHRVGKLEEATEAMSGSLVKLFTTTRSQLGTFFDAADVLVAWTKALCDV</sequence>
<dbReference type="SMART" id="SM00647">
    <property type="entry name" value="IBR"/>
    <property type="match status" value="2"/>
</dbReference>
<reference evidence="13" key="1">
    <citation type="journal article" date="2021" name="Microbiol. Resour. Announc.">
        <title>LGAAP: Leishmaniinae Genome Assembly and Annotation Pipeline.</title>
        <authorList>
            <person name="Almutairi H."/>
            <person name="Urbaniak M.D."/>
            <person name="Bates M.D."/>
            <person name="Jariyapan N."/>
            <person name="Kwakye-Nuako G."/>
            <person name="Thomaz-Soccol V."/>
            <person name="Al-Salem W.S."/>
            <person name="Dillon R.J."/>
            <person name="Bates P.A."/>
            <person name="Gatherer D."/>
        </authorList>
    </citation>
    <scope>NUCLEOTIDE SEQUENCE [LARGE SCALE GENOMIC DNA]</scope>
</reference>
<dbReference type="PROSITE" id="PS00518">
    <property type="entry name" value="ZF_RING_1"/>
    <property type="match status" value="1"/>
</dbReference>
<feature type="domain" description="RING-type" evidence="10">
    <location>
        <begin position="299"/>
        <end position="341"/>
    </location>
</feature>
<dbReference type="EC" id="2.3.2.31" evidence="2"/>
<dbReference type="Pfam" id="PF01485">
    <property type="entry name" value="IBR"/>
    <property type="match status" value="1"/>
</dbReference>
<evidence type="ECO:0000259" key="11">
    <source>
        <dbReference type="PROSITE" id="PS51873"/>
    </source>
</evidence>
<dbReference type="Proteomes" id="UP000674143">
    <property type="component" value="Unassembled WGS sequence"/>
</dbReference>
<dbReference type="SMR" id="A0A836H9Y1"/>
<comment type="catalytic activity">
    <reaction evidence="1">
        <text>[E2 ubiquitin-conjugating enzyme]-S-ubiquitinyl-L-cysteine + [acceptor protein]-L-lysine = [E2 ubiquitin-conjugating enzyme]-L-cysteine + [acceptor protein]-N(6)-ubiquitinyl-L-lysine.</text>
        <dbReference type="EC" id="2.3.2.31"/>
    </reaction>
</comment>
<dbReference type="GO" id="GO:0008270">
    <property type="term" value="F:zinc ion binding"/>
    <property type="evidence" value="ECO:0007669"/>
    <property type="project" value="UniProtKB-KW"/>
</dbReference>
<keyword evidence="3" id="KW-0808">Transferase</keyword>
<evidence type="ECO:0000256" key="6">
    <source>
        <dbReference type="ARBA" id="ARBA00022771"/>
    </source>
</evidence>
<dbReference type="SUPFAM" id="SSF57850">
    <property type="entry name" value="RING/U-box"/>
    <property type="match status" value="2"/>
</dbReference>
<feature type="domain" description="RING-type" evidence="10">
    <location>
        <begin position="128"/>
        <end position="173"/>
    </location>
</feature>
<evidence type="ECO:0000256" key="8">
    <source>
        <dbReference type="ARBA" id="ARBA00022833"/>
    </source>
</evidence>
<dbReference type="InterPro" id="IPR048962">
    <property type="entry name" value="ARIH1-like_UBL"/>
</dbReference>
<evidence type="ECO:0000313" key="12">
    <source>
        <dbReference type="EMBL" id="KAG5472813.1"/>
    </source>
</evidence>
<name>A0A836H9Y1_9TRYP</name>
<dbReference type="InterPro" id="IPR044066">
    <property type="entry name" value="TRIAD_supradom"/>
</dbReference>
<dbReference type="InterPro" id="IPR002867">
    <property type="entry name" value="IBR_dom"/>
</dbReference>
<evidence type="ECO:0000256" key="2">
    <source>
        <dbReference type="ARBA" id="ARBA00012251"/>
    </source>
</evidence>
<dbReference type="InterPro" id="IPR031127">
    <property type="entry name" value="E3_UB_ligase_RBR"/>
</dbReference>
<gene>
    <name evidence="12" type="ORF">LSCM4_02136</name>
</gene>
<evidence type="ECO:0000256" key="5">
    <source>
        <dbReference type="ARBA" id="ARBA00022737"/>
    </source>
</evidence>
<evidence type="ECO:0000256" key="1">
    <source>
        <dbReference type="ARBA" id="ARBA00001798"/>
    </source>
</evidence>
<dbReference type="RefSeq" id="XP_067061209.1">
    <property type="nucleotide sequence ID" value="XM_067204172.1"/>
</dbReference>
<dbReference type="PROSITE" id="PS50089">
    <property type="entry name" value="ZF_RING_2"/>
    <property type="match status" value="2"/>
</dbReference>
<comment type="caution">
    <text evidence="12">The sequence shown here is derived from an EMBL/GenBank/DDBJ whole genome shotgun (WGS) entry which is preliminary data.</text>
</comment>
<evidence type="ECO:0000313" key="13">
    <source>
        <dbReference type="Proteomes" id="UP000674143"/>
    </source>
</evidence>
<evidence type="ECO:0000256" key="4">
    <source>
        <dbReference type="ARBA" id="ARBA00022723"/>
    </source>
</evidence>
<accession>A0A836H9Y1</accession>
<evidence type="ECO:0000259" key="10">
    <source>
        <dbReference type="PROSITE" id="PS50089"/>
    </source>
</evidence>
<reference evidence="13" key="2">
    <citation type="journal article" date="2021" name="Sci. Data">
        <title>Chromosome-scale genome sequencing, assembly and annotation of six genomes from subfamily Leishmaniinae.</title>
        <authorList>
            <person name="Almutairi H."/>
            <person name="Urbaniak M.D."/>
            <person name="Bates M.D."/>
            <person name="Jariyapan N."/>
            <person name="Kwakye-Nuako G."/>
            <person name="Thomaz Soccol V."/>
            <person name="Al-Salem W.S."/>
            <person name="Dillon R.J."/>
            <person name="Bates P.A."/>
            <person name="Gatherer D."/>
        </authorList>
    </citation>
    <scope>NUCLEOTIDE SEQUENCE [LARGE SCALE GENOMIC DNA]</scope>
</reference>
<evidence type="ECO:0000256" key="3">
    <source>
        <dbReference type="ARBA" id="ARBA00022679"/>
    </source>
</evidence>
<dbReference type="InterPro" id="IPR013083">
    <property type="entry name" value="Znf_RING/FYVE/PHD"/>
</dbReference>
<keyword evidence="4" id="KW-0479">Metal-binding</keyword>
<dbReference type="Pfam" id="PF22191">
    <property type="entry name" value="IBR_1"/>
    <property type="match status" value="1"/>
</dbReference>
<dbReference type="EMBL" id="JAFHLR010000030">
    <property type="protein sequence ID" value="KAG5472813.1"/>
    <property type="molecule type" value="Genomic_DNA"/>
</dbReference>
<evidence type="ECO:0000256" key="9">
    <source>
        <dbReference type="PROSITE-ProRule" id="PRU00175"/>
    </source>
</evidence>
<feature type="domain" description="RING-type" evidence="11">
    <location>
        <begin position="124"/>
        <end position="345"/>
    </location>
</feature>
<keyword evidence="7" id="KW-0833">Ubl conjugation pathway</keyword>
<keyword evidence="5" id="KW-0677">Repeat</keyword>
<dbReference type="AlphaFoldDB" id="A0A836H9Y1"/>
<keyword evidence="8" id="KW-0862">Zinc</keyword>
<dbReference type="GeneID" id="92358106"/>
<dbReference type="Pfam" id="PF21235">
    <property type="entry name" value="UBA_ARI1"/>
    <property type="match status" value="1"/>
</dbReference>
<dbReference type="InterPro" id="IPR001841">
    <property type="entry name" value="Znf_RING"/>
</dbReference>
<dbReference type="PANTHER" id="PTHR11685">
    <property type="entry name" value="RBR FAMILY RING FINGER AND IBR DOMAIN-CONTAINING"/>
    <property type="match status" value="1"/>
</dbReference>
<dbReference type="PROSITE" id="PS51873">
    <property type="entry name" value="TRIAD"/>
    <property type="match status" value="1"/>
</dbReference>
<organism evidence="12 13">
    <name type="scientific">Leishmania orientalis</name>
    <dbReference type="NCBI Taxonomy" id="2249476"/>
    <lineage>
        <taxon>Eukaryota</taxon>
        <taxon>Discoba</taxon>
        <taxon>Euglenozoa</taxon>
        <taxon>Kinetoplastea</taxon>
        <taxon>Metakinetoplastina</taxon>
        <taxon>Trypanosomatida</taxon>
        <taxon>Trypanosomatidae</taxon>
        <taxon>Leishmaniinae</taxon>
        <taxon>Leishmania</taxon>
    </lineage>
</organism>
<dbReference type="Gene3D" id="1.20.120.1750">
    <property type="match status" value="1"/>
</dbReference>
<dbReference type="Gene3D" id="3.30.40.10">
    <property type="entry name" value="Zinc/RING finger domain, C3HC4 (zinc finger)"/>
    <property type="match status" value="1"/>
</dbReference>
<keyword evidence="6 9" id="KW-0863">Zinc-finger</keyword>
<keyword evidence="13" id="KW-1185">Reference proteome</keyword>
<dbReference type="GO" id="GO:0016567">
    <property type="term" value="P:protein ubiquitination"/>
    <property type="evidence" value="ECO:0007669"/>
    <property type="project" value="InterPro"/>
</dbReference>
<dbReference type="InterPro" id="IPR017907">
    <property type="entry name" value="Znf_RING_CS"/>
</dbReference>
<dbReference type="FunFam" id="1.20.120.1750:FF:000043">
    <property type="entry name" value="RBR-type E3 ubiquitin transferase"/>
    <property type="match status" value="1"/>
</dbReference>
<protein>
    <recommendedName>
        <fullName evidence="2">RBR-type E3 ubiquitin transferase</fullName>
        <ecNumber evidence="2">2.3.2.31</ecNumber>
    </recommendedName>
</protein>
<dbReference type="KEGG" id="loi:92358106"/>